<dbReference type="FunFam" id="3.30.420.40:FF:000028">
    <property type="entry name" value="heat shock 70 kDa protein-like"/>
    <property type="match status" value="1"/>
</dbReference>
<dbReference type="PANTHER" id="PTHR19375">
    <property type="entry name" value="HEAT SHOCK PROTEIN 70KDA"/>
    <property type="match status" value="1"/>
</dbReference>
<dbReference type="InterPro" id="IPR013126">
    <property type="entry name" value="Hsp_70_fam"/>
</dbReference>
<dbReference type="OrthoDB" id="639112at2759"/>
<keyword evidence="3" id="KW-0067">ATP-binding</keyword>
<proteinExistence type="inferred from homology"/>
<evidence type="ECO:0000256" key="1">
    <source>
        <dbReference type="ARBA" id="ARBA00007381"/>
    </source>
</evidence>
<evidence type="ECO:0000256" key="3">
    <source>
        <dbReference type="ARBA" id="ARBA00022840"/>
    </source>
</evidence>
<dbReference type="SUPFAM" id="SSF53067">
    <property type="entry name" value="Actin-like ATPase domain"/>
    <property type="match status" value="1"/>
</dbReference>
<keyword evidence="5" id="KW-1185">Reference proteome</keyword>
<dbReference type="GO" id="GO:0140662">
    <property type="term" value="F:ATP-dependent protein folding chaperone"/>
    <property type="evidence" value="ECO:0007669"/>
    <property type="project" value="InterPro"/>
</dbReference>
<protein>
    <submittedName>
        <fullName evidence="4">Uncharacterized protein</fullName>
    </submittedName>
</protein>
<evidence type="ECO:0000256" key="2">
    <source>
        <dbReference type="ARBA" id="ARBA00022741"/>
    </source>
</evidence>
<dbReference type="AlphaFoldDB" id="A0A811QI84"/>
<evidence type="ECO:0000313" key="4">
    <source>
        <dbReference type="EMBL" id="CAD6255581.1"/>
    </source>
</evidence>
<organism evidence="4 5">
    <name type="scientific">Miscanthus lutarioriparius</name>
    <dbReference type="NCBI Taxonomy" id="422564"/>
    <lineage>
        <taxon>Eukaryota</taxon>
        <taxon>Viridiplantae</taxon>
        <taxon>Streptophyta</taxon>
        <taxon>Embryophyta</taxon>
        <taxon>Tracheophyta</taxon>
        <taxon>Spermatophyta</taxon>
        <taxon>Magnoliopsida</taxon>
        <taxon>Liliopsida</taxon>
        <taxon>Poales</taxon>
        <taxon>Poaceae</taxon>
        <taxon>PACMAD clade</taxon>
        <taxon>Panicoideae</taxon>
        <taxon>Andropogonodae</taxon>
        <taxon>Andropogoneae</taxon>
        <taxon>Saccharinae</taxon>
        <taxon>Miscanthus</taxon>
    </lineage>
</organism>
<comment type="similarity">
    <text evidence="1">Belongs to the heat shock protein 70 family.</text>
</comment>
<accession>A0A811QI84</accession>
<dbReference type="Gene3D" id="3.30.420.40">
    <property type="match status" value="1"/>
</dbReference>
<dbReference type="InterPro" id="IPR043129">
    <property type="entry name" value="ATPase_NBD"/>
</dbReference>
<dbReference type="GO" id="GO:0005524">
    <property type="term" value="F:ATP binding"/>
    <property type="evidence" value="ECO:0007669"/>
    <property type="project" value="UniProtKB-KW"/>
</dbReference>
<keyword evidence="2" id="KW-0547">Nucleotide-binding</keyword>
<sequence>MTCKGEAPAIIGIDLRTTNSCFGVWQHICVEIIASDQGNRTTPSYAAFTDSEHLIGDGAMNQFTMNPINAGSIENRLQLDLVILAPVLAKPVLIFAVRQCKVLDFSRDPCDVVYHFEYL</sequence>
<name>A0A811QI84_9POAL</name>
<gene>
    <name evidence="4" type="ORF">NCGR_LOCUS39122</name>
</gene>
<dbReference type="EMBL" id="CAJGYO010000010">
    <property type="protein sequence ID" value="CAD6255581.1"/>
    <property type="molecule type" value="Genomic_DNA"/>
</dbReference>
<dbReference type="Proteomes" id="UP000604825">
    <property type="component" value="Unassembled WGS sequence"/>
</dbReference>
<dbReference type="PRINTS" id="PR00301">
    <property type="entry name" value="HEATSHOCK70"/>
</dbReference>
<comment type="caution">
    <text evidence="4">The sequence shown here is derived from an EMBL/GenBank/DDBJ whole genome shotgun (WGS) entry which is preliminary data.</text>
</comment>
<dbReference type="Pfam" id="PF00012">
    <property type="entry name" value="HSP70"/>
    <property type="match status" value="1"/>
</dbReference>
<reference evidence="4" key="1">
    <citation type="submission" date="2020-10" db="EMBL/GenBank/DDBJ databases">
        <authorList>
            <person name="Han B."/>
            <person name="Lu T."/>
            <person name="Zhao Q."/>
            <person name="Huang X."/>
            <person name="Zhao Y."/>
        </authorList>
    </citation>
    <scope>NUCLEOTIDE SEQUENCE</scope>
</reference>
<evidence type="ECO:0000313" key="5">
    <source>
        <dbReference type="Proteomes" id="UP000604825"/>
    </source>
</evidence>